<dbReference type="SUPFAM" id="SSF48403">
    <property type="entry name" value="Ankyrin repeat"/>
    <property type="match status" value="1"/>
</dbReference>
<dbReference type="InterPro" id="IPR051248">
    <property type="entry name" value="UPF0507/Ank_repeat_27"/>
</dbReference>
<dbReference type="GeneID" id="66127081"/>
<dbReference type="Pfam" id="PF02204">
    <property type="entry name" value="VPS9"/>
    <property type="match status" value="1"/>
</dbReference>
<evidence type="ECO:0000313" key="3">
    <source>
        <dbReference type="EMBL" id="KAG7818029.1"/>
    </source>
</evidence>
<dbReference type="PANTHER" id="PTHR24170">
    <property type="entry name" value="ANKYRIN REPEAT DOMAIN-CONTAINING PROTEIN 27"/>
    <property type="match status" value="1"/>
</dbReference>
<accession>A0AAN6DFT6</accession>
<dbReference type="PROSITE" id="PS51205">
    <property type="entry name" value="VPS9"/>
    <property type="match status" value="1"/>
</dbReference>
<dbReference type="GO" id="GO:0030133">
    <property type="term" value="C:transport vesicle"/>
    <property type="evidence" value="ECO:0007669"/>
    <property type="project" value="TreeGrafter"/>
</dbReference>
<dbReference type="AlphaFoldDB" id="A0AAN6DFT6"/>
<dbReference type="EMBL" id="JAHLUX010000006">
    <property type="protein sequence ID" value="KAG7818029.1"/>
    <property type="molecule type" value="Genomic_DNA"/>
</dbReference>
<proteinExistence type="inferred from homology"/>
<organism evidence="3 4">
    <name type="scientific">Pichia angusta</name>
    <name type="common">Yeast</name>
    <name type="synonym">Hansenula polymorpha</name>
    <dbReference type="NCBI Taxonomy" id="870730"/>
    <lineage>
        <taxon>Eukaryota</taxon>
        <taxon>Fungi</taxon>
        <taxon>Dikarya</taxon>
        <taxon>Ascomycota</taxon>
        <taxon>Saccharomycotina</taxon>
        <taxon>Pichiomycetes</taxon>
        <taxon>Pichiales</taxon>
        <taxon>Pichiaceae</taxon>
        <taxon>Ogataea</taxon>
    </lineage>
</organism>
<dbReference type="InterPro" id="IPR003123">
    <property type="entry name" value="VPS9"/>
</dbReference>
<dbReference type="GO" id="GO:0005085">
    <property type="term" value="F:guanyl-nucleotide exchange factor activity"/>
    <property type="evidence" value="ECO:0007669"/>
    <property type="project" value="TreeGrafter"/>
</dbReference>
<feature type="domain" description="VPS9" evidence="2">
    <location>
        <begin position="287"/>
        <end position="437"/>
    </location>
</feature>
<evidence type="ECO:0000259" key="2">
    <source>
        <dbReference type="PROSITE" id="PS51205"/>
    </source>
</evidence>
<name>A0AAN6DFT6_PICAN</name>
<gene>
    <name evidence="3" type="ORF">KL928_003030</name>
</gene>
<dbReference type="Gene3D" id="1.25.40.20">
    <property type="entry name" value="Ankyrin repeat-containing domain"/>
    <property type="match status" value="1"/>
</dbReference>
<dbReference type="GO" id="GO:0000149">
    <property type="term" value="F:SNARE binding"/>
    <property type="evidence" value="ECO:0007669"/>
    <property type="project" value="TreeGrafter"/>
</dbReference>
<dbReference type="GO" id="GO:0045022">
    <property type="term" value="P:early endosome to late endosome transport"/>
    <property type="evidence" value="ECO:0007669"/>
    <property type="project" value="TreeGrafter"/>
</dbReference>
<comment type="caution">
    <text evidence="3">The sequence shown here is derived from an EMBL/GenBank/DDBJ whole genome shotgun (WGS) entry which is preliminary data.</text>
</comment>
<dbReference type="PANTHER" id="PTHR24170:SF1">
    <property type="entry name" value="DOMAIN PROTEIN, PUTATIVE (AFU_ORTHOLOGUE AFUA_1G09870)-RELATED"/>
    <property type="match status" value="1"/>
</dbReference>
<dbReference type="GO" id="GO:0097422">
    <property type="term" value="C:tubular endosome"/>
    <property type="evidence" value="ECO:0007669"/>
    <property type="project" value="TreeGrafter"/>
</dbReference>
<dbReference type="SUPFAM" id="SSF109993">
    <property type="entry name" value="VPS9 domain"/>
    <property type="match status" value="1"/>
</dbReference>
<evidence type="ECO:0000313" key="4">
    <source>
        <dbReference type="Proteomes" id="UP001196530"/>
    </source>
</evidence>
<comment type="similarity">
    <text evidence="1">Belongs to the UPF0507 family.</text>
</comment>
<dbReference type="GO" id="GO:0005886">
    <property type="term" value="C:plasma membrane"/>
    <property type="evidence" value="ECO:0007669"/>
    <property type="project" value="TreeGrafter"/>
</dbReference>
<protein>
    <recommendedName>
        <fullName evidence="2">VPS9 domain-containing protein</fullName>
    </recommendedName>
</protein>
<reference evidence="3" key="1">
    <citation type="journal article" date="2021" name="G3 (Bethesda)">
        <title>Genomic diversity, chromosomal rearrangements, and interspecies hybridization in the ogataea polymorpha species complex.</title>
        <authorList>
            <person name="Hanson S.J."/>
            <person name="Cinneide E.O."/>
            <person name="Salzberg L.I."/>
            <person name="Wolfe K.H."/>
            <person name="McGowan J."/>
            <person name="Fitzpatrick D.A."/>
            <person name="Matlin K."/>
        </authorList>
    </citation>
    <scope>NUCLEOTIDE SEQUENCE</scope>
    <source>
        <strain evidence="3">61-244</strain>
    </source>
</reference>
<dbReference type="InterPro" id="IPR037191">
    <property type="entry name" value="VPS9_dom_sf"/>
</dbReference>
<dbReference type="GO" id="GO:0005769">
    <property type="term" value="C:early endosome"/>
    <property type="evidence" value="ECO:0007669"/>
    <property type="project" value="TreeGrafter"/>
</dbReference>
<dbReference type="Gene3D" id="1.20.1050.80">
    <property type="entry name" value="VPS9 domain"/>
    <property type="match status" value="1"/>
</dbReference>
<dbReference type="GO" id="GO:0005770">
    <property type="term" value="C:late endosome"/>
    <property type="evidence" value="ECO:0007669"/>
    <property type="project" value="TreeGrafter"/>
</dbReference>
<dbReference type="Proteomes" id="UP001196530">
    <property type="component" value="Unassembled WGS sequence"/>
</dbReference>
<sequence>MTLKTNAIRKHSSFLDPFLTALYNYDNLSENSEIKTIIDKLVTSPHRYVILLPKIENFLFVSGFKTKTLNTLCSDLLFIQSHIIDTKTSHSFGNESSVSTIHGDLILFQNGELLTKQGDVESGKSKVDTENLIYSTVSYLYPGYKLQVCFIECPLIFTSGYKVPQNSLNRFRNNIEGQDGIVKDASCEDFSELMKDSPELADYIGPKFRGLFLSFDVGRARNEGELMSLFLDIIAEAFEIVRSLPTPTHSILIKKYSEESLHQAIYDYVEMNVYDKLWPRFLDFCRTPTDRLLNASYEDFQHMCISQLGLPDLALEDTSLIQLFLGRVVKVINDIKMLDYLLTSSKKLDVLSRAIIALSHNPSKSNSKYIIDADTLLSLVILVLGTAGVTDIQCHVKYIRKYYPSPEKFQSGTLGYVISTIEAALGYLTDESNIRSLAKQCKANEELWNTICFSVEDPSWTTIPKNIDRVQEHYLRIIIGSEMVHSLAAKALRSRNLRGESCLLMAIKHRNWPAFKTLIDLYEIYDLNFILTDTDISGSTLLQSALMEGDSRVIQELVEIISEATESEIEFYCSKINNLGRNLGHYLMYYKPLVQIFGARVNWRQVDCLHQTPLATIVRCYDHPNYQDLLEAVLHIVHEWYAKRNLSFDLKDHLDAKNNSLLHSIKDGRTLDSLLKVFPGLDVNYPNSQSLTPLMFSIKHNKFSNVCSLLSDEKIDISRANARNHLTAFDYIKTSMLESSLLQESERFSSLHSFKLKVLTIMSRSFLQNLCPKNSIRSAVIITRRYSAGGDAFLYLFLMSENSLSSRNGGSIARHKESELLKMLTAIKLSRPHDFPQMRLPFLEQLSNTSNQHFSFGHTKRLVENDRTSQLNLLLASLTMNEERGIDDEIWKLLSKETSLGNSNQSQRSSPVRKEFSSYSVCENLISAQNFVKLTCDDLLRCLEIYERFHRQHALLGILWSDIERLYSWKPCGTEPYDKLDHMSHYTGIKGILNTSATILSMCKNANGEKLLDALSFFFYLAKDLRDELEYFSDAYIERGWSLFSQISELQDHCRELLQRQQYSSFASTSYAQLSQLAESLDEYLVESRYPCLKSAGVTNARNSSTTHFAYKQSSFFSIFDISRFSEKNRIMQTKKLVESFSAIKGDIDGLAKRFRAGYESLTVELSNFYLFKKRFFPIVLKQFAKMQIETLKLQHNRLKLDRERFLLKEPT</sequence>
<dbReference type="InterPro" id="IPR036770">
    <property type="entry name" value="Ankyrin_rpt-contain_sf"/>
</dbReference>
<dbReference type="RefSeq" id="XP_043059283.1">
    <property type="nucleotide sequence ID" value="XM_043203573.1"/>
</dbReference>
<evidence type="ECO:0000256" key="1">
    <source>
        <dbReference type="ARBA" id="ARBA00007428"/>
    </source>
</evidence>